<dbReference type="InterPro" id="IPR004026">
    <property type="entry name" value="Ada_DNA_repair_Zn-bd"/>
</dbReference>
<dbReference type="InterPro" id="IPR020449">
    <property type="entry name" value="Tscrpt_reg_AraC-type_HTH"/>
</dbReference>
<dbReference type="GO" id="GO:0008168">
    <property type="term" value="F:methyltransferase activity"/>
    <property type="evidence" value="ECO:0007669"/>
    <property type="project" value="UniProtKB-KW"/>
</dbReference>
<dbReference type="GO" id="GO:0043565">
    <property type="term" value="F:sequence-specific DNA binding"/>
    <property type="evidence" value="ECO:0007669"/>
    <property type="project" value="InterPro"/>
</dbReference>
<dbReference type="OrthoDB" id="9802228at2"/>
<dbReference type="RefSeq" id="WP_094235477.1">
    <property type="nucleotide sequence ID" value="NZ_CP022657.1"/>
</dbReference>
<dbReference type="KEGG" id="tab:CIG75_03960"/>
<dbReference type="PROSITE" id="PS01124">
    <property type="entry name" value="HTH_ARAC_FAMILY_2"/>
    <property type="match status" value="1"/>
</dbReference>
<dbReference type="InterPro" id="IPR016220">
    <property type="entry name" value="Me-P-triester_DNA_alkyl-Trfase"/>
</dbReference>
<dbReference type="InterPro" id="IPR035451">
    <property type="entry name" value="Ada-like_dom_sf"/>
</dbReference>
<evidence type="ECO:0000256" key="1">
    <source>
        <dbReference type="ARBA" id="ARBA00001947"/>
    </source>
</evidence>
<name>A0A223CY30_9BACL</name>
<keyword evidence="3" id="KW-0805">Transcription regulation</keyword>
<dbReference type="SUPFAM" id="SSF57884">
    <property type="entry name" value="Ada DNA repair protein, N-terminal domain (N-Ada 10)"/>
    <property type="match status" value="1"/>
</dbReference>
<dbReference type="Proteomes" id="UP000214688">
    <property type="component" value="Chromosome"/>
</dbReference>
<evidence type="ECO:0000256" key="6">
    <source>
        <dbReference type="ARBA" id="ARBA00023163"/>
    </source>
</evidence>
<sequence length="180" mass="21015">MDNTQWKAIFSCDSRYDGKFFYALSSTGTFCKPSCSSRTPNPKNVRIFYNEEAARSSGFRPCQRCRPDHADWEGLKRELFVKTKKYILHHYDQKLTLKDIGDALEKNPYYIQRTFKEMMGISPLQFLHDVRIEKSKGLLKEGHLSTTQISFDVGFSSLSHFSKVFKEKTGMTPKRYREVN</sequence>
<reference evidence="8 9" key="1">
    <citation type="journal article" date="2015" name="Int. J. Syst. Evol. Microbiol.">
        <title>Tumebacillus algifaecis sp. nov., isolated from decomposing algal scum.</title>
        <authorList>
            <person name="Wu Y.F."/>
            <person name="Zhang B."/>
            <person name="Xing P."/>
            <person name="Wu Q.L."/>
            <person name="Liu S.J."/>
        </authorList>
    </citation>
    <scope>NUCLEOTIDE SEQUENCE [LARGE SCALE GENOMIC DNA]</scope>
    <source>
        <strain evidence="8 9">THMBR28</strain>
    </source>
</reference>
<dbReference type="GO" id="GO:0003700">
    <property type="term" value="F:DNA-binding transcription factor activity"/>
    <property type="evidence" value="ECO:0007669"/>
    <property type="project" value="InterPro"/>
</dbReference>
<dbReference type="GO" id="GO:0032259">
    <property type="term" value="P:methylation"/>
    <property type="evidence" value="ECO:0007669"/>
    <property type="project" value="UniProtKB-KW"/>
</dbReference>
<dbReference type="GO" id="GO:0008270">
    <property type="term" value="F:zinc ion binding"/>
    <property type="evidence" value="ECO:0007669"/>
    <property type="project" value="InterPro"/>
</dbReference>
<dbReference type="EMBL" id="CP022657">
    <property type="protein sequence ID" value="ASS74221.1"/>
    <property type="molecule type" value="Genomic_DNA"/>
</dbReference>
<evidence type="ECO:0000256" key="4">
    <source>
        <dbReference type="ARBA" id="ARBA00023125"/>
    </source>
</evidence>
<dbReference type="GO" id="GO:0006281">
    <property type="term" value="P:DNA repair"/>
    <property type="evidence" value="ECO:0007669"/>
    <property type="project" value="InterPro"/>
</dbReference>
<gene>
    <name evidence="8" type="ORF">CIG75_03960</name>
</gene>
<dbReference type="InterPro" id="IPR009057">
    <property type="entry name" value="Homeodomain-like_sf"/>
</dbReference>
<evidence type="ECO:0000259" key="7">
    <source>
        <dbReference type="PROSITE" id="PS01124"/>
    </source>
</evidence>
<dbReference type="Pfam" id="PF12833">
    <property type="entry name" value="HTH_18"/>
    <property type="match status" value="1"/>
</dbReference>
<comment type="cofactor">
    <cofactor evidence="1">
        <name>Zn(2+)</name>
        <dbReference type="ChEBI" id="CHEBI:29105"/>
    </cofactor>
</comment>
<dbReference type="PIRSF" id="PIRSF000408">
    <property type="entry name" value="Alkyltransferas_AdaA"/>
    <property type="match status" value="1"/>
</dbReference>
<keyword evidence="5" id="KW-0010">Activator</keyword>
<dbReference type="AlphaFoldDB" id="A0A223CY30"/>
<keyword evidence="6" id="KW-0804">Transcription</keyword>
<dbReference type="Pfam" id="PF02805">
    <property type="entry name" value="Ada_Zn_binding"/>
    <property type="match status" value="1"/>
</dbReference>
<evidence type="ECO:0000256" key="3">
    <source>
        <dbReference type="ARBA" id="ARBA00023015"/>
    </source>
</evidence>
<dbReference type="Gene3D" id="3.40.10.10">
    <property type="entry name" value="DNA Methylphosphotriester Repair Domain"/>
    <property type="match status" value="1"/>
</dbReference>
<dbReference type="SMART" id="SM00342">
    <property type="entry name" value="HTH_ARAC"/>
    <property type="match status" value="1"/>
</dbReference>
<organism evidence="8 9">
    <name type="scientific">Tumebacillus algifaecis</name>
    <dbReference type="NCBI Taxonomy" id="1214604"/>
    <lineage>
        <taxon>Bacteria</taxon>
        <taxon>Bacillati</taxon>
        <taxon>Bacillota</taxon>
        <taxon>Bacilli</taxon>
        <taxon>Bacillales</taxon>
        <taxon>Alicyclobacillaceae</taxon>
        <taxon>Tumebacillus</taxon>
    </lineage>
</organism>
<dbReference type="PRINTS" id="PR00032">
    <property type="entry name" value="HTHARAC"/>
</dbReference>
<evidence type="ECO:0000256" key="5">
    <source>
        <dbReference type="ARBA" id="ARBA00023159"/>
    </source>
</evidence>
<keyword evidence="2" id="KW-0489">Methyltransferase</keyword>
<protein>
    <recommendedName>
        <fullName evidence="7">HTH araC/xylS-type domain-containing protein</fullName>
    </recommendedName>
</protein>
<evidence type="ECO:0000256" key="2">
    <source>
        <dbReference type="ARBA" id="ARBA00022603"/>
    </source>
</evidence>
<keyword evidence="9" id="KW-1185">Reference proteome</keyword>
<keyword evidence="4" id="KW-0238">DNA-binding</keyword>
<evidence type="ECO:0000313" key="8">
    <source>
        <dbReference type="EMBL" id="ASS74221.1"/>
    </source>
</evidence>
<evidence type="ECO:0000313" key="9">
    <source>
        <dbReference type="Proteomes" id="UP000214688"/>
    </source>
</evidence>
<keyword evidence="2" id="KW-0808">Transferase</keyword>
<dbReference type="PANTHER" id="PTHR43280">
    <property type="entry name" value="ARAC-FAMILY TRANSCRIPTIONAL REGULATOR"/>
    <property type="match status" value="1"/>
</dbReference>
<accession>A0A223CY30</accession>
<dbReference type="SUPFAM" id="SSF46689">
    <property type="entry name" value="Homeodomain-like"/>
    <property type="match status" value="2"/>
</dbReference>
<feature type="domain" description="HTH araC/xylS-type" evidence="7">
    <location>
        <begin position="81"/>
        <end position="179"/>
    </location>
</feature>
<proteinExistence type="predicted"/>
<dbReference type="PANTHER" id="PTHR43280:SF28">
    <property type="entry name" value="HTH-TYPE TRANSCRIPTIONAL ACTIVATOR RHAS"/>
    <property type="match status" value="1"/>
</dbReference>
<dbReference type="InterPro" id="IPR018060">
    <property type="entry name" value="HTH_AraC"/>
</dbReference>
<dbReference type="Gene3D" id="1.10.10.60">
    <property type="entry name" value="Homeodomain-like"/>
    <property type="match status" value="2"/>
</dbReference>